<feature type="compositionally biased region" description="Acidic residues" evidence="1">
    <location>
        <begin position="190"/>
        <end position="204"/>
    </location>
</feature>
<evidence type="ECO:0000313" key="2">
    <source>
        <dbReference type="EMBL" id="ECK6929220.1"/>
    </source>
</evidence>
<feature type="compositionally biased region" description="Acidic residues" evidence="1">
    <location>
        <begin position="213"/>
        <end position="239"/>
    </location>
</feature>
<dbReference type="AlphaFoldDB" id="A0A5N7F9U7"/>
<feature type="region of interest" description="Disordered" evidence="1">
    <location>
        <begin position="124"/>
        <end position="328"/>
    </location>
</feature>
<name>A0A5N7F9U7_CAMUP</name>
<comment type="caution">
    <text evidence="2">The sequence shown here is derived from an EMBL/GenBank/DDBJ whole genome shotgun (WGS) entry which is preliminary data.</text>
</comment>
<sequence length="472" mass="54026">MKILLLNENPVVSKLINLSAQKMSYEISELSAYEDGIYDVIIVDSDTQADLDFLKDKCKRLIYLNPRNKECKLDVEILSKPFLPTDLLNLLSQEPSKEAVIEDENPYANLNLDLDALNLDDVPNEKESKEEEAGEVGLEDLSLDEEQEGENLSEETLSLEENLDEQEEERENLEPEKLEDVKLEGKNLENEEISNEENFEDLSLDENLKEEVKEEDLELNLSEEEERQESEQEILESESEEKSENLEFENLENEQESENVEVENLKSEEDLLPVVEEQESEVSFDDLPEDAEFLGQEKEQSVEAEETLPVVEENEQEETQNEPLSTEEQIKEELAQLDELDMDINQEDGVKVLEEFKDEPVLDDEVLGVSDEELVVPNVELDEFANLKERDIKQALGEEVNLEEEQTTKETEIQNDFEKQGLKISQDELMGELSQGISKAISASIKDDTLKAALKGMNMNINIKISFDEEGH</sequence>
<gene>
    <name evidence="2" type="ORF">FSE91_00055</name>
</gene>
<evidence type="ECO:0000256" key="1">
    <source>
        <dbReference type="SAM" id="MobiDB-lite"/>
    </source>
</evidence>
<organism evidence="2">
    <name type="scientific">Campylobacter upsaliensis</name>
    <dbReference type="NCBI Taxonomy" id="28080"/>
    <lineage>
        <taxon>Bacteria</taxon>
        <taxon>Pseudomonadati</taxon>
        <taxon>Campylobacterota</taxon>
        <taxon>Epsilonproteobacteria</taxon>
        <taxon>Campylobacterales</taxon>
        <taxon>Campylobacteraceae</taxon>
        <taxon>Campylobacter</taxon>
    </lineage>
</organism>
<feature type="compositionally biased region" description="Acidic residues" evidence="1">
    <location>
        <begin position="302"/>
        <end position="320"/>
    </location>
</feature>
<dbReference type="RefSeq" id="WP_214148487.1">
    <property type="nucleotide sequence ID" value="NZ_JAHCYV010000001.1"/>
</dbReference>
<feature type="compositionally biased region" description="Acidic residues" evidence="1">
    <location>
        <begin position="132"/>
        <end position="171"/>
    </location>
</feature>
<feature type="compositionally biased region" description="Acidic residues" evidence="1">
    <location>
        <begin position="276"/>
        <end position="292"/>
    </location>
</feature>
<feature type="compositionally biased region" description="Acidic residues" evidence="1">
    <location>
        <begin position="246"/>
        <end position="261"/>
    </location>
</feature>
<accession>A0A5N7F9U7</accession>
<dbReference type="EMBL" id="AAJCUB010000001">
    <property type="protein sequence ID" value="ECK6929220.1"/>
    <property type="molecule type" value="Genomic_DNA"/>
</dbReference>
<feature type="compositionally biased region" description="Basic and acidic residues" evidence="1">
    <location>
        <begin position="172"/>
        <end position="189"/>
    </location>
</feature>
<reference evidence="2" key="1">
    <citation type="submission" date="2019-08" db="EMBL/GenBank/DDBJ databases">
        <authorList>
            <consortium name="GenomeTrakr network: Whole genome sequencing for foodborne pathogen traceback"/>
        </authorList>
    </citation>
    <scope>NUCLEOTIDE SEQUENCE</scope>
    <source>
        <strain evidence="2">TTU_623</strain>
    </source>
</reference>
<proteinExistence type="predicted"/>
<protein>
    <recommendedName>
        <fullName evidence="3">Highly acidic protein</fullName>
    </recommendedName>
</protein>
<evidence type="ECO:0008006" key="3">
    <source>
        <dbReference type="Google" id="ProtNLM"/>
    </source>
</evidence>